<evidence type="ECO:0000313" key="2">
    <source>
        <dbReference type="EMBL" id="RAG80767.1"/>
    </source>
</evidence>
<reference evidence="2 3" key="1">
    <citation type="submission" date="2018-06" db="EMBL/GenBank/DDBJ databases">
        <title>Streptacidiphilus pinicola sp. nov., isolated from pine grove soil.</title>
        <authorList>
            <person name="Roh S.G."/>
            <person name="Park S."/>
            <person name="Kim M.-K."/>
            <person name="Yun B.-R."/>
            <person name="Park J."/>
            <person name="Kim M.J."/>
            <person name="Kim Y.S."/>
            <person name="Kim S.B."/>
        </authorList>
    </citation>
    <scope>NUCLEOTIDE SEQUENCE [LARGE SCALE GENOMIC DNA]</scope>
    <source>
        <strain evidence="2 3">MMS16-CNU450</strain>
    </source>
</reference>
<feature type="domain" description="Transcription regulator HTH AraC- type ligand binding" evidence="1">
    <location>
        <begin position="21"/>
        <end position="82"/>
    </location>
</feature>
<dbReference type="OrthoDB" id="9799345at2"/>
<comment type="caution">
    <text evidence="2">The sequence shown here is derived from an EMBL/GenBank/DDBJ whole genome shotgun (WGS) entry which is preliminary data.</text>
</comment>
<proteinExistence type="predicted"/>
<dbReference type="Pfam" id="PF14525">
    <property type="entry name" value="AraC_binding_2"/>
    <property type="match status" value="1"/>
</dbReference>
<evidence type="ECO:0000259" key="1">
    <source>
        <dbReference type="Pfam" id="PF14525"/>
    </source>
</evidence>
<gene>
    <name evidence="2" type="ORF">DN069_36415</name>
</gene>
<evidence type="ECO:0000313" key="3">
    <source>
        <dbReference type="Proteomes" id="UP000248889"/>
    </source>
</evidence>
<accession>A0A2X0I862</accession>
<dbReference type="Proteomes" id="UP000248889">
    <property type="component" value="Unassembled WGS sequence"/>
</dbReference>
<dbReference type="EMBL" id="QKYN01000199">
    <property type="protein sequence ID" value="RAG80767.1"/>
    <property type="molecule type" value="Genomic_DNA"/>
</dbReference>
<dbReference type="InterPro" id="IPR035418">
    <property type="entry name" value="AraC-bd_2"/>
</dbReference>
<sequence>MWQGASASAVPAADRFDWFDQVVANALAPVALRPLDAAAFHAEGAVLDLGEAQISRFSYSPVGSRRTSGLIRKRDPEQYQLGLGVPRSRTVDLPTDGRWKPPVDS</sequence>
<name>A0A2X0I862_9ACTN</name>
<organism evidence="2 3">
    <name type="scientific">Streptacidiphilus pinicola</name>
    <dbReference type="NCBI Taxonomy" id="2219663"/>
    <lineage>
        <taxon>Bacteria</taxon>
        <taxon>Bacillati</taxon>
        <taxon>Actinomycetota</taxon>
        <taxon>Actinomycetes</taxon>
        <taxon>Kitasatosporales</taxon>
        <taxon>Streptomycetaceae</taxon>
        <taxon>Streptacidiphilus</taxon>
    </lineage>
</organism>
<protein>
    <recommendedName>
        <fullName evidence="1">Transcription regulator HTH AraC- type ligand binding domain-containing protein</fullName>
    </recommendedName>
</protein>
<keyword evidence="3" id="KW-1185">Reference proteome</keyword>
<dbReference type="AlphaFoldDB" id="A0A2X0I862"/>